<dbReference type="AlphaFoldDB" id="A0A4S8XDX3"/>
<name>A0A4S8XDX3_AURPU</name>
<dbReference type="EMBL" id="QZAL01000148">
    <property type="protein sequence ID" value="THW35895.1"/>
    <property type="molecule type" value="Genomic_DNA"/>
</dbReference>
<evidence type="ECO:0000256" key="1">
    <source>
        <dbReference type="SAM" id="MobiDB-lite"/>
    </source>
</evidence>
<feature type="region of interest" description="Disordered" evidence="1">
    <location>
        <begin position="15"/>
        <end position="60"/>
    </location>
</feature>
<feature type="region of interest" description="Disordered" evidence="1">
    <location>
        <begin position="402"/>
        <end position="430"/>
    </location>
</feature>
<feature type="compositionally biased region" description="Polar residues" evidence="1">
    <location>
        <begin position="50"/>
        <end position="60"/>
    </location>
</feature>
<dbReference type="Proteomes" id="UP000310687">
    <property type="component" value="Unassembled WGS sequence"/>
</dbReference>
<evidence type="ECO:0000259" key="2">
    <source>
        <dbReference type="Pfam" id="PF24494"/>
    </source>
</evidence>
<sequence length="683" mass="76249">MDYFNQLLGTKRAKSTNEDYNFNFSDDSDNFDNDDDSNSDDSDSDRDNGTRQTASSTSNTAKSYKANYLKKDATTSDSSKIVMKPVVKSSAKATLNDDPELKGKLKEASKNVPRYLFRVWDSSSGGNSELNTTSAVTPHAHYHKANHASVYDMTRREFIVNTSVHLVGSDEVLSEFSSWSHSPYFAFHHAKNRNKQSGTAHVAIIDTEELASSNPAFHVPVLGKILNLYEPYTYDEEFLIHGVIKGKFYKAVPFAKLHDLGLITQLPALKLHNHAFGRGATYALPKEVIPYSVSELSGLQRIALVYGTTFAIPFAIVLFCCKRRPGFFSTLEASDLNKIASVLGGREKVPLQWAGSRSVFCDGVVPEKYQVSEQMVNLMRALHEYAWGKGVRGRERIAAIIMDPNSGDSSSDDDFDPEESGRDVDSHSDEEGIVSSMSAMRMNPTAHMNSREIDHPQPVSIQKLPSPRPLVPNGKSHKRARLSVLSFGPVPAPWNHLPTRSVPPSSISSPYALWATDYYESGMGMANTEVTDLYAASKESQSTILHPDKIKHACITGHLVATWCVNKFDYRRLSYYKKLEFWISTNHFTCQYNQGVHFRCSDITGQYVWYAILKAGSSVKINGHHFQPDDTMQFLAIGPLPSFSVWECDDGVFFLYVGIDAISYEAPSDDESENEVAPKRQKR</sequence>
<reference evidence="3 4" key="1">
    <citation type="submission" date="2018-10" db="EMBL/GenBank/DDBJ databases">
        <title>Fifty Aureobasidium pullulans genomes reveal a recombining polyextremotolerant generalist.</title>
        <authorList>
            <person name="Gostincar C."/>
            <person name="Turk M."/>
            <person name="Zajc J."/>
            <person name="Gunde-Cimerman N."/>
        </authorList>
    </citation>
    <scope>NUCLEOTIDE SEQUENCE [LARGE SCALE GENOMIC DNA]</scope>
    <source>
        <strain evidence="3 4">EXF-11013</strain>
    </source>
</reference>
<dbReference type="Pfam" id="PF24494">
    <property type="entry name" value="DUF7587"/>
    <property type="match status" value="1"/>
</dbReference>
<evidence type="ECO:0000313" key="4">
    <source>
        <dbReference type="Proteomes" id="UP000310687"/>
    </source>
</evidence>
<comment type="caution">
    <text evidence="3">The sequence shown here is derived from an EMBL/GenBank/DDBJ whole genome shotgun (WGS) entry which is preliminary data.</text>
</comment>
<accession>A0A4S8XDX3</accession>
<proteinExistence type="predicted"/>
<feature type="compositionally biased region" description="Basic and acidic residues" evidence="1">
    <location>
        <begin position="419"/>
        <end position="430"/>
    </location>
</feature>
<gene>
    <name evidence="3" type="ORF">D6D22_07920</name>
</gene>
<organism evidence="3 4">
    <name type="scientific">Aureobasidium pullulans</name>
    <name type="common">Black yeast</name>
    <name type="synonym">Pullularia pullulans</name>
    <dbReference type="NCBI Taxonomy" id="5580"/>
    <lineage>
        <taxon>Eukaryota</taxon>
        <taxon>Fungi</taxon>
        <taxon>Dikarya</taxon>
        <taxon>Ascomycota</taxon>
        <taxon>Pezizomycotina</taxon>
        <taxon>Dothideomycetes</taxon>
        <taxon>Dothideomycetidae</taxon>
        <taxon>Dothideales</taxon>
        <taxon>Saccotheciaceae</taxon>
        <taxon>Aureobasidium</taxon>
    </lineage>
</organism>
<dbReference type="InterPro" id="IPR056009">
    <property type="entry name" value="DUF7587"/>
</dbReference>
<evidence type="ECO:0000313" key="3">
    <source>
        <dbReference type="EMBL" id="THW35895.1"/>
    </source>
</evidence>
<protein>
    <recommendedName>
        <fullName evidence="2">DUF7587 domain-containing protein</fullName>
    </recommendedName>
</protein>
<feature type="compositionally biased region" description="Acidic residues" evidence="1">
    <location>
        <begin position="26"/>
        <end position="44"/>
    </location>
</feature>
<feature type="domain" description="DUF7587" evidence="2">
    <location>
        <begin position="112"/>
        <end position="245"/>
    </location>
</feature>